<dbReference type="WBParaSite" id="PDA_v2.g7773.t1">
    <property type="protein sequence ID" value="PDA_v2.g7773.t1"/>
    <property type="gene ID" value="PDA_v2.g7773"/>
</dbReference>
<dbReference type="PANTHER" id="PTHR37427">
    <property type="entry name" value="PROTEIN CBG20963-RELATED"/>
    <property type="match status" value="1"/>
</dbReference>
<dbReference type="AlphaFoldDB" id="A0A914R068"/>
<keyword evidence="1" id="KW-1185">Reference proteome</keyword>
<reference evidence="2" key="1">
    <citation type="submission" date="2022-11" db="UniProtKB">
        <authorList>
            <consortium name="WormBaseParasite"/>
        </authorList>
    </citation>
    <scope>IDENTIFICATION</scope>
</reference>
<accession>A0A914R068</accession>
<sequence length="79" mass="8662">MNDCSKSPMIVDTYKVEGKNKKGPLVHSTKAFVNGNGYIDYSIRDNRQAVIVGRVGVLCSFGECGARGKRSAIIRGDRR</sequence>
<organism evidence="1 2">
    <name type="scientific">Panagrolaimus davidi</name>
    <dbReference type="NCBI Taxonomy" id="227884"/>
    <lineage>
        <taxon>Eukaryota</taxon>
        <taxon>Metazoa</taxon>
        <taxon>Ecdysozoa</taxon>
        <taxon>Nematoda</taxon>
        <taxon>Chromadorea</taxon>
        <taxon>Rhabditida</taxon>
        <taxon>Tylenchina</taxon>
        <taxon>Panagrolaimomorpha</taxon>
        <taxon>Panagrolaimoidea</taxon>
        <taxon>Panagrolaimidae</taxon>
        <taxon>Panagrolaimus</taxon>
    </lineage>
</organism>
<protein>
    <submittedName>
        <fullName evidence="2">Uncharacterized protein</fullName>
    </submittedName>
</protein>
<dbReference type="PANTHER" id="PTHR37427:SF2">
    <property type="entry name" value="SECRETED PROTEIN"/>
    <property type="match status" value="1"/>
</dbReference>
<dbReference type="Proteomes" id="UP000887578">
    <property type="component" value="Unplaced"/>
</dbReference>
<evidence type="ECO:0000313" key="2">
    <source>
        <dbReference type="WBParaSite" id="PDA_v2.g7773.t1"/>
    </source>
</evidence>
<proteinExistence type="predicted"/>
<evidence type="ECO:0000313" key="1">
    <source>
        <dbReference type="Proteomes" id="UP000887578"/>
    </source>
</evidence>
<name>A0A914R068_9BILA</name>